<reference evidence="2" key="2">
    <citation type="submission" date="2020-09" db="EMBL/GenBank/DDBJ databases">
        <authorList>
            <person name="Sun Q."/>
            <person name="Zhou Y."/>
        </authorList>
    </citation>
    <scope>NUCLEOTIDE SEQUENCE</scope>
    <source>
        <strain evidence="2">CGMCC 4.7430</strain>
    </source>
</reference>
<protein>
    <submittedName>
        <fullName evidence="2">Uncharacterized protein</fullName>
    </submittedName>
</protein>
<sequence>MRATAVGGAQQDDAGDAEPGGHRVEDLAEGATIFVCPLRVAFEVGCGAWNSEPQVSVADGMHQKHSGVWNLILRDRETEANWMRLAPAADNSDAIEN</sequence>
<reference evidence="2" key="1">
    <citation type="journal article" date="2014" name="Int. J. Syst. Evol. Microbiol.">
        <title>Complete genome sequence of Corynebacterium casei LMG S-19264T (=DSM 44701T), isolated from a smear-ripened cheese.</title>
        <authorList>
            <consortium name="US DOE Joint Genome Institute (JGI-PGF)"/>
            <person name="Walter F."/>
            <person name="Albersmeier A."/>
            <person name="Kalinowski J."/>
            <person name="Ruckert C."/>
        </authorList>
    </citation>
    <scope>NUCLEOTIDE SEQUENCE</scope>
    <source>
        <strain evidence="2">CGMCC 4.7430</strain>
    </source>
</reference>
<feature type="region of interest" description="Disordered" evidence="1">
    <location>
        <begin position="1"/>
        <end position="24"/>
    </location>
</feature>
<evidence type="ECO:0000313" key="2">
    <source>
        <dbReference type="EMBL" id="GGP08461.1"/>
    </source>
</evidence>
<proteinExistence type="predicted"/>
<dbReference type="EMBL" id="BMNK01000006">
    <property type="protein sequence ID" value="GGP08461.1"/>
    <property type="molecule type" value="Genomic_DNA"/>
</dbReference>
<accession>A0A918A834</accession>
<dbReference type="AlphaFoldDB" id="A0A918A834"/>
<comment type="caution">
    <text evidence="2">The sequence shown here is derived from an EMBL/GenBank/DDBJ whole genome shotgun (WGS) entry which is preliminary data.</text>
</comment>
<gene>
    <name evidence="2" type="ORF">GCM10012278_40270</name>
</gene>
<name>A0A918A834_9ACTN</name>
<organism evidence="2 3">
    <name type="scientific">Nonomuraea glycinis</name>
    <dbReference type="NCBI Taxonomy" id="2047744"/>
    <lineage>
        <taxon>Bacteria</taxon>
        <taxon>Bacillati</taxon>
        <taxon>Actinomycetota</taxon>
        <taxon>Actinomycetes</taxon>
        <taxon>Streptosporangiales</taxon>
        <taxon>Streptosporangiaceae</taxon>
        <taxon>Nonomuraea</taxon>
    </lineage>
</organism>
<keyword evidence="3" id="KW-1185">Reference proteome</keyword>
<dbReference type="Proteomes" id="UP000660745">
    <property type="component" value="Unassembled WGS sequence"/>
</dbReference>
<evidence type="ECO:0000256" key="1">
    <source>
        <dbReference type="SAM" id="MobiDB-lite"/>
    </source>
</evidence>
<evidence type="ECO:0000313" key="3">
    <source>
        <dbReference type="Proteomes" id="UP000660745"/>
    </source>
</evidence>